<dbReference type="Gene3D" id="1.10.3290.10">
    <property type="entry name" value="Fido-like domain"/>
    <property type="match status" value="1"/>
</dbReference>
<keyword evidence="2" id="KW-0067">ATP-binding</keyword>
<proteinExistence type="predicted"/>
<dbReference type="SUPFAM" id="SSF140931">
    <property type="entry name" value="Fic-like"/>
    <property type="match status" value="1"/>
</dbReference>
<dbReference type="InterPro" id="IPR040198">
    <property type="entry name" value="Fido_containing"/>
</dbReference>
<keyword evidence="3" id="KW-0472">Membrane</keyword>
<feature type="transmembrane region" description="Helical" evidence="3">
    <location>
        <begin position="368"/>
        <end position="386"/>
    </location>
</feature>
<organism evidence="5 6">
    <name type="scientific">Steccherinum ochraceum</name>
    <dbReference type="NCBI Taxonomy" id="92696"/>
    <lineage>
        <taxon>Eukaryota</taxon>
        <taxon>Fungi</taxon>
        <taxon>Dikarya</taxon>
        <taxon>Basidiomycota</taxon>
        <taxon>Agaricomycotina</taxon>
        <taxon>Agaricomycetes</taxon>
        <taxon>Polyporales</taxon>
        <taxon>Steccherinaceae</taxon>
        <taxon>Steccherinum</taxon>
    </lineage>
</organism>
<feature type="domain" description="Fido" evidence="4">
    <location>
        <begin position="215"/>
        <end position="363"/>
    </location>
</feature>
<dbReference type="EMBL" id="RWJN01000061">
    <property type="protein sequence ID" value="TCD68634.1"/>
    <property type="molecule type" value="Genomic_DNA"/>
</dbReference>
<reference evidence="5 6" key="1">
    <citation type="submission" date="2018-11" db="EMBL/GenBank/DDBJ databases">
        <title>Genome assembly of Steccherinum ochraceum LE-BIN_3174, the white-rot fungus of the Steccherinaceae family (The Residual Polyporoid clade, Polyporales, Basidiomycota).</title>
        <authorList>
            <person name="Fedorova T.V."/>
            <person name="Glazunova O.A."/>
            <person name="Landesman E.O."/>
            <person name="Moiseenko K.V."/>
            <person name="Psurtseva N.V."/>
            <person name="Savinova O.S."/>
            <person name="Shakhova N.V."/>
            <person name="Tyazhelova T.V."/>
            <person name="Vasina D.V."/>
        </authorList>
    </citation>
    <scope>NUCLEOTIDE SEQUENCE [LARGE SCALE GENOMIC DNA]</scope>
    <source>
        <strain evidence="5 6">LE-BIN_3174</strain>
    </source>
</reference>
<sequence>MAPHDRDEMLRDGDAGTVPDLVRRYEKMHALYPQLPYFTARLGDLFRYMGSEALAVVFYTKAKDDLYELGDDDDVLNNLVLELGMQALTVATSFVAGPYHQTWRATALHDFPSILPLPDGHEDFRREWLAIRRSDPEMVQMYTRKLVIDSNYLEGIFRLTDESVNDIIRKGVAEGRADCESVSSITDPVKAKAILNDMLSVYDVIFEIADKQRPIHKDLLCKLHRQFMDTCRFVADNCYVASGITRSETLRTSIIRGEYPIQLCPYADVDKELVYICNYTNANMQLKWKNPFAAASWLHLVLVRCHPFEDGNGRLSRMIASLPLLQNGYPPISLSLSLQEEYHRAIGKAYFGDHGPLAAVFLKGMQESLAVVQALFYAAFVSILTLKEIWLP</sequence>
<keyword evidence="3" id="KW-0812">Transmembrane</keyword>
<gene>
    <name evidence="5" type="ORF">EIP91_010289</name>
</gene>
<dbReference type="Proteomes" id="UP000292702">
    <property type="component" value="Unassembled WGS sequence"/>
</dbReference>
<comment type="caution">
    <text evidence="5">The sequence shown here is derived from an EMBL/GenBank/DDBJ whole genome shotgun (WGS) entry which is preliminary data.</text>
</comment>
<dbReference type="Pfam" id="PF02661">
    <property type="entry name" value="Fic"/>
    <property type="match status" value="1"/>
</dbReference>
<evidence type="ECO:0000256" key="3">
    <source>
        <dbReference type="SAM" id="Phobius"/>
    </source>
</evidence>
<dbReference type="InterPro" id="IPR003812">
    <property type="entry name" value="Fido"/>
</dbReference>
<protein>
    <recommendedName>
        <fullName evidence="4">Fido domain-containing protein</fullName>
    </recommendedName>
</protein>
<dbReference type="PROSITE" id="PS51459">
    <property type="entry name" value="FIDO"/>
    <property type="match status" value="1"/>
</dbReference>
<dbReference type="STRING" id="92696.A0A4R0RZF5"/>
<evidence type="ECO:0000256" key="2">
    <source>
        <dbReference type="PIRSR" id="PIRSR640198-2"/>
    </source>
</evidence>
<feature type="binding site" evidence="2">
    <location>
        <begin position="310"/>
        <end position="317"/>
    </location>
    <ligand>
        <name>ATP</name>
        <dbReference type="ChEBI" id="CHEBI:30616"/>
    </ligand>
</feature>
<feature type="active site" evidence="1">
    <location>
        <position position="306"/>
    </location>
</feature>
<dbReference type="OrthoDB" id="439046at2759"/>
<dbReference type="PANTHER" id="PTHR13504:SF38">
    <property type="entry name" value="FIDO DOMAIN-CONTAINING PROTEIN"/>
    <property type="match status" value="1"/>
</dbReference>
<keyword evidence="6" id="KW-1185">Reference proteome</keyword>
<evidence type="ECO:0000313" key="5">
    <source>
        <dbReference type="EMBL" id="TCD68634.1"/>
    </source>
</evidence>
<accession>A0A4R0RZF5</accession>
<keyword evidence="2" id="KW-0547">Nucleotide-binding</keyword>
<evidence type="ECO:0000313" key="6">
    <source>
        <dbReference type="Proteomes" id="UP000292702"/>
    </source>
</evidence>
<evidence type="ECO:0000256" key="1">
    <source>
        <dbReference type="PIRSR" id="PIRSR640198-1"/>
    </source>
</evidence>
<dbReference type="InterPro" id="IPR036597">
    <property type="entry name" value="Fido-like_dom_sf"/>
</dbReference>
<evidence type="ECO:0000259" key="4">
    <source>
        <dbReference type="PROSITE" id="PS51459"/>
    </source>
</evidence>
<dbReference type="AlphaFoldDB" id="A0A4R0RZF5"/>
<dbReference type="PANTHER" id="PTHR13504">
    <property type="entry name" value="FIDO DOMAIN-CONTAINING PROTEIN DDB_G0283145"/>
    <property type="match status" value="1"/>
</dbReference>
<keyword evidence="3" id="KW-1133">Transmembrane helix</keyword>
<name>A0A4R0RZF5_9APHY</name>
<dbReference type="GO" id="GO:0005524">
    <property type="term" value="F:ATP binding"/>
    <property type="evidence" value="ECO:0007669"/>
    <property type="project" value="UniProtKB-KW"/>
</dbReference>